<dbReference type="PANTHER" id="PTHR43449">
    <property type="entry name" value="NUCLEOTIDYLTRANSFERASE"/>
    <property type="match status" value="1"/>
</dbReference>
<dbReference type="EMBL" id="ACJX03000001">
    <property type="protein sequence ID" value="KRT35880.1"/>
    <property type="molecule type" value="Genomic_DNA"/>
</dbReference>
<dbReference type="Pfam" id="PF05168">
    <property type="entry name" value="HEPN"/>
    <property type="match status" value="1"/>
</dbReference>
<dbReference type="Gene3D" id="3.30.460.10">
    <property type="entry name" value="Beta Polymerase, domain 2"/>
    <property type="match status" value="1"/>
</dbReference>
<proteinExistence type="predicted"/>
<dbReference type="InterPro" id="IPR002934">
    <property type="entry name" value="Polymerase_NTP_transf_dom"/>
</dbReference>
<keyword evidence="3" id="KW-1185">Reference proteome</keyword>
<dbReference type="PANTHER" id="PTHR43449:SF3">
    <property type="entry name" value="POLYMERASE NUCLEOTIDYL TRANSFERASE DOMAIN-CONTAINING PROTEIN"/>
    <property type="match status" value="1"/>
</dbReference>
<feature type="domain" description="HEPN" evidence="1">
    <location>
        <begin position="114"/>
        <end position="222"/>
    </location>
</feature>
<comment type="caution">
    <text evidence="2">The sequence shown here is derived from an EMBL/GenBank/DDBJ whole genome shotgun (WGS) entry which is preliminary data.</text>
</comment>
<dbReference type="InterPro" id="IPR007842">
    <property type="entry name" value="HEPN_dom"/>
</dbReference>
<dbReference type="GO" id="GO:0016779">
    <property type="term" value="F:nucleotidyltransferase activity"/>
    <property type="evidence" value="ECO:0007669"/>
    <property type="project" value="InterPro"/>
</dbReference>
<name>A0A0T5XBX2_9BACT</name>
<evidence type="ECO:0000313" key="3">
    <source>
        <dbReference type="Proteomes" id="UP000005273"/>
    </source>
</evidence>
<dbReference type="STRING" id="592015.HMPREF1705_03136"/>
<dbReference type="SUPFAM" id="SSF81301">
    <property type="entry name" value="Nucleotidyltransferase"/>
    <property type="match status" value="1"/>
</dbReference>
<protein>
    <submittedName>
        <fullName evidence="2">HEPN domain protein</fullName>
    </submittedName>
</protein>
<dbReference type="OrthoDB" id="464383at2"/>
<organism evidence="2 3">
    <name type="scientific">Acetomicrobium hydrogeniformans ATCC BAA-1850</name>
    <dbReference type="NCBI Taxonomy" id="592015"/>
    <lineage>
        <taxon>Bacteria</taxon>
        <taxon>Thermotogati</taxon>
        <taxon>Synergistota</taxon>
        <taxon>Synergistia</taxon>
        <taxon>Synergistales</taxon>
        <taxon>Acetomicrobiaceae</taxon>
        <taxon>Acetomicrobium</taxon>
    </lineage>
</organism>
<dbReference type="SMART" id="SM00748">
    <property type="entry name" value="HEPN"/>
    <property type="match status" value="1"/>
</dbReference>
<dbReference type="InterPro" id="IPR043519">
    <property type="entry name" value="NT_sf"/>
</dbReference>
<dbReference type="PROSITE" id="PS50910">
    <property type="entry name" value="HEPN"/>
    <property type="match status" value="1"/>
</dbReference>
<accession>A0A0T5XBX2</accession>
<evidence type="ECO:0000259" key="1">
    <source>
        <dbReference type="PROSITE" id="PS50910"/>
    </source>
</evidence>
<dbReference type="eggNOG" id="COG1669">
    <property type="taxonomic scope" value="Bacteria"/>
</dbReference>
<gene>
    <name evidence="2" type="ORF">HMPREF1705_03136</name>
</gene>
<sequence>MEEIIRSIAEMIRRKFNPLKIILYGSYARGTQTWDSDVDFLIVVEKEVNKRDVAVAMRAALSDFPCGKDVVIATPEELAVKGSIPGTLLYSMLKEGKVLYEDMTPYIEEARIWLGCASDDLSAAKKLLDLGFYRHACWLSAMGAERALKALLISNGIPFPRSHDLNALYKLISEHISVESLKLDSLELAKFSEWAVEAGHPGDWPAITPREAENDVASAERIVEAITKAFGKL</sequence>
<dbReference type="Proteomes" id="UP000005273">
    <property type="component" value="Unassembled WGS sequence"/>
</dbReference>
<dbReference type="AlphaFoldDB" id="A0A0T5XBX2"/>
<dbReference type="CDD" id="cd05403">
    <property type="entry name" value="NT_KNTase_like"/>
    <property type="match status" value="1"/>
</dbReference>
<dbReference type="Gene3D" id="1.20.120.330">
    <property type="entry name" value="Nucleotidyltransferases domain 2"/>
    <property type="match status" value="1"/>
</dbReference>
<dbReference type="SUPFAM" id="SSF81593">
    <property type="entry name" value="Nucleotidyltransferase substrate binding subunit/domain"/>
    <property type="match status" value="1"/>
</dbReference>
<reference evidence="3" key="1">
    <citation type="submission" date="2012-09" db="EMBL/GenBank/DDBJ databases">
        <authorList>
            <person name="Weinstock G."/>
            <person name="Sodergren E."/>
            <person name="Clifton S."/>
            <person name="Fulton L."/>
            <person name="Fulton B."/>
            <person name="Courtney L."/>
            <person name="Fronick C."/>
            <person name="Harrison M."/>
            <person name="Strong C."/>
            <person name="Farmer C."/>
            <person name="Delehaunty K."/>
            <person name="Markovic C."/>
            <person name="Hall O."/>
            <person name="Minx P."/>
            <person name="Tomlinson C."/>
            <person name="Mitreva M."/>
            <person name="Nelson J."/>
            <person name="Hou S."/>
            <person name="Wollam A."/>
            <person name="Pepin K.H."/>
            <person name="Johnson M."/>
            <person name="Bhonagiri V."/>
            <person name="Nash W.E."/>
            <person name="Suruliraj S."/>
            <person name="Warren W."/>
            <person name="Chinwalla A."/>
            <person name="Mardis E.R."/>
            <person name="Wilson R.K."/>
        </authorList>
    </citation>
    <scope>NUCLEOTIDE SEQUENCE [LARGE SCALE GENOMIC DNA]</scope>
    <source>
        <strain evidence="3">OS1</strain>
    </source>
</reference>
<evidence type="ECO:0000313" key="2">
    <source>
        <dbReference type="EMBL" id="KRT35880.1"/>
    </source>
</evidence>
<dbReference type="Pfam" id="PF01909">
    <property type="entry name" value="NTP_transf_2"/>
    <property type="match status" value="1"/>
</dbReference>
<dbReference type="eggNOG" id="COG2250">
    <property type="taxonomic scope" value="Bacteria"/>
</dbReference>
<dbReference type="RefSeq" id="WP_057940835.1">
    <property type="nucleotide sequence ID" value="NZ_ACJX03000001.1"/>
</dbReference>